<comment type="caution">
    <text evidence="1">The sequence shown here is derived from an EMBL/GenBank/DDBJ whole genome shotgun (WGS) entry which is preliminary data.</text>
</comment>
<reference evidence="1" key="1">
    <citation type="journal article" date="2019" name="Sci. Rep.">
        <title>Draft genome of Tanacetum cinerariifolium, the natural source of mosquito coil.</title>
        <authorList>
            <person name="Yamashiro T."/>
            <person name="Shiraishi A."/>
            <person name="Satake H."/>
            <person name="Nakayama K."/>
        </authorList>
    </citation>
    <scope>NUCLEOTIDE SEQUENCE</scope>
</reference>
<sequence length="66" mass="7243">MCPLTRIATPTIVPPREPIPIVDNTDKPDVTLVYSRKNKAANKRVPVSNSTITKSLVANKMEPNNS</sequence>
<accession>A0A699UAI3</accession>
<protein>
    <submittedName>
        <fullName evidence="1">Uncharacterized protein</fullName>
    </submittedName>
</protein>
<dbReference type="AlphaFoldDB" id="A0A699UAI3"/>
<organism evidence="1">
    <name type="scientific">Tanacetum cinerariifolium</name>
    <name type="common">Dalmatian daisy</name>
    <name type="synonym">Chrysanthemum cinerariifolium</name>
    <dbReference type="NCBI Taxonomy" id="118510"/>
    <lineage>
        <taxon>Eukaryota</taxon>
        <taxon>Viridiplantae</taxon>
        <taxon>Streptophyta</taxon>
        <taxon>Embryophyta</taxon>
        <taxon>Tracheophyta</taxon>
        <taxon>Spermatophyta</taxon>
        <taxon>Magnoliopsida</taxon>
        <taxon>eudicotyledons</taxon>
        <taxon>Gunneridae</taxon>
        <taxon>Pentapetalae</taxon>
        <taxon>asterids</taxon>
        <taxon>campanulids</taxon>
        <taxon>Asterales</taxon>
        <taxon>Asteraceae</taxon>
        <taxon>Asteroideae</taxon>
        <taxon>Anthemideae</taxon>
        <taxon>Anthemidinae</taxon>
        <taxon>Tanacetum</taxon>
    </lineage>
</organism>
<proteinExistence type="predicted"/>
<name>A0A699UAI3_TANCI</name>
<gene>
    <name evidence="1" type="ORF">Tci_892164</name>
</gene>
<evidence type="ECO:0000313" key="1">
    <source>
        <dbReference type="EMBL" id="GFD20195.1"/>
    </source>
</evidence>
<dbReference type="EMBL" id="BKCJ011320322">
    <property type="protein sequence ID" value="GFD20195.1"/>
    <property type="molecule type" value="Genomic_DNA"/>
</dbReference>